<dbReference type="Pfam" id="PF01202">
    <property type="entry name" value="SKI"/>
    <property type="match status" value="1"/>
</dbReference>
<dbReference type="RefSeq" id="WP_118588691.1">
    <property type="nucleotide sequence ID" value="NZ_JACOOZ010000005.1"/>
</dbReference>
<comment type="similarity">
    <text evidence="13">Belongs to the type-I 3-dehydroquinase family.</text>
</comment>
<dbReference type="InterPro" id="IPR027417">
    <property type="entry name" value="P-loop_NTPase"/>
</dbReference>
<dbReference type="PANTHER" id="PTHR43699:SF1">
    <property type="entry name" value="3-DEHYDROQUINATE DEHYDRATASE"/>
    <property type="match status" value="1"/>
</dbReference>
<sequence>MKEKNFGKITLSNNQARVCVPVMGKTTEEVLQQLKSVVEMEPDIIEWRGDFFETDNNEGYLNVLKQMKDVNENIPVIFTIRTDSEGGNKKIGWNEYCDLCLFIAEKGKEFNVEFVDVEVFKDDKANELINSLHEKGMNVIGSNHHFDKTPDKEEMVKILSTIEKSGADVCKLAVMPRDKKDVEVLIEASKETDEKIKAPIITMSMGELGAVTRVIPKITKTSVTFAAGVSASAPGQPGIKVVRKLLQENKHCPLQGNIAIIGFMGTGKTTVSSALSKITGLKEIDVDAYIVEKAKMSISEIFEKYGEEYFRNLETESLREIANNKNQIISCGGGAVLKDENVDILKNSGTIVLLTATPETIFDRVKDHTHRPILNNDMSLSHVKSLMEKREPRYQSVADIKVNVDSNDRILTCYDMLCKLEEKG</sequence>
<dbReference type="InterPro" id="IPR013785">
    <property type="entry name" value="Aldolase_TIM"/>
</dbReference>
<feature type="binding site" evidence="13">
    <location>
        <position position="81"/>
    </location>
    <ligand>
        <name>3-dehydroquinate</name>
        <dbReference type="ChEBI" id="CHEBI:32364"/>
    </ligand>
</feature>
<protein>
    <recommendedName>
        <fullName evidence="12 13">Multifunctional fusion protein</fullName>
    </recommendedName>
    <domain>
        <recommendedName>
            <fullName evidence="13">3-dehydroquinate dehydratase</fullName>
            <shortName evidence="13">3-dehydroquinase</shortName>
            <ecNumber evidence="13">4.2.1.10</ecNumber>
        </recommendedName>
        <alternativeName>
            <fullName evidence="13">Type I DHQase</fullName>
        </alternativeName>
        <alternativeName>
            <fullName evidence="13">Type I dehydroquinase</fullName>
            <shortName evidence="13">DHQ1</shortName>
        </alternativeName>
    </domain>
    <domain>
        <recommendedName>
            <fullName evidence="12">Shikimate kinase</fullName>
            <shortName evidence="12">SK</shortName>
            <ecNumber evidence="12">2.7.1.71</ecNumber>
        </recommendedName>
    </domain>
</protein>
<dbReference type="CDD" id="cd00464">
    <property type="entry name" value="SK"/>
    <property type="match status" value="1"/>
</dbReference>
<keyword evidence="12" id="KW-0963">Cytoplasm</keyword>
<dbReference type="GO" id="GO:0003855">
    <property type="term" value="F:3-dehydroquinate dehydratase activity"/>
    <property type="evidence" value="ECO:0007669"/>
    <property type="project" value="UniProtKB-EC"/>
</dbReference>
<dbReference type="PANTHER" id="PTHR43699">
    <property type="entry name" value="3-DEHYDROQUINATE DEHYDRATASE"/>
    <property type="match status" value="1"/>
</dbReference>
<keyword evidence="15" id="KW-1185">Reference proteome</keyword>
<evidence type="ECO:0000256" key="7">
    <source>
        <dbReference type="ARBA" id="ARBA00022840"/>
    </source>
</evidence>
<comment type="function">
    <text evidence="12">Catalyzes the specific phosphorylation of the 3-hydroxyl group of shikimic acid using ATP as a cosubstrate.</text>
</comment>
<feature type="binding site" evidence="12">
    <location>
        <position position="269"/>
    </location>
    <ligand>
        <name>Mg(2+)</name>
        <dbReference type="ChEBI" id="CHEBI:18420"/>
    </ligand>
</feature>
<keyword evidence="12" id="KW-0479">Metal-binding</keyword>
<feature type="binding site" evidence="13">
    <location>
        <position position="213"/>
    </location>
    <ligand>
        <name>3-dehydroquinate</name>
        <dbReference type="ChEBI" id="CHEBI:32364"/>
    </ligand>
</feature>
<feature type="binding site" evidence="13">
    <location>
        <position position="232"/>
    </location>
    <ligand>
        <name>3-dehydroquinate</name>
        <dbReference type="ChEBI" id="CHEBI:32364"/>
    </ligand>
</feature>
<comment type="caution">
    <text evidence="12">Lacks conserved residue(s) required for the propagation of feature annotation.</text>
</comment>
<comment type="pathway">
    <text evidence="13">Metabolic intermediate biosynthesis; chorismate biosynthesis; chorismate from D-erythrose 4-phosphate and phosphoenolpyruvate: step 3/7.</text>
</comment>
<comment type="subunit">
    <text evidence="13">Homodimer.</text>
</comment>
<evidence type="ECO:0000313" key="15">
    <source>
        <dbReference type="Proteomes" id="UP000597877"/>
    </source>
</evidence>
<dbReference type="CDD" id="cd00502">
    <property type="entry name" value="DHQase_I"/>
    <property type="match status" value="1"/>
</dbReference>
<evidence type="ECO:0000256" key="12">
    <source>
        <dbReference type="HAMAP-Rule" id="MF_00109"/>
    </source>
</evidence>
<dbReference type="SUPFAM" id="SSF51569">
    <property type="entry name" value="Aldolase"/>
    <property type="match status" value="1"/>
</dbReference>
<keyword evidence="7 12" id="KW-0067">ATP-binding</keyword>
<comment type="caution">
    <text evidence="14">The sequence shown here is derived from an EMBL/GenBank/DDBJ whole genome shotgun (WGS) entry which is preliminary data.</text>
</comment>
<dbReference type="EC" id="4.2.1.10" evidence="13"/>
<dbReference type="InterPro" id="IPR000623">
    <property type="entry name" value="Shikimate_kinase/TSH1"/>
</dbReference>
<keyword evidence="10 13" id="KW-0704">Schiff base</keyword>
<feature type="active site" description="Proton donor/acceptor" evidence="13">
    <location>
        <position position="144"/>
    </location>
</feature>
<evidence type="ECO:0000256" key="13">
    <source>
        <dbReference type="HAMAP-Rule" id="MF_00214"/>
    </source>
</evidence>
<dbReference type="InterPro" id="IPR023000">
    <property type="entry name" value="Shikimate_kinase_CS"/>
</dbReference>
<evidence type="ECO:0000256" key="6">
    <source>
        <dbReference type="ARBA" id="ARBA00022777"/>
    </source>
</evidence>
<dbReference type="Gene3D" id="3.40.50.300">
    <property type="entry name" value="P-loop containing nucleotide triphosphate hydrolases"/>
    <property type="match status" value="1"/>
</dbReference>
<feature type="binding site" evidence="12">
    <location>
        <position position="287"/>
    </location>
    <ligand>
        <name>substrate</name>
    </ligand>
</feature>
<proteinExistence type="inferred from homology"/>
<dbReference type="Pfam" id="PF01487">
    <property type="entry name" value="DHquinase_I"/>
    <property type="match status" value="1"/>
</dbReference>
<dbReference type="Proteomes" id="UP000597877">
    <property type="component" value="Unassembled WGS sequence"/>
</dbReference>
<evidence type="ECO:0000256" key="1">
    <source>
        <dbReference type="ARBA" id="ARBA00001864"/>
    </source>
</evidence>
<keyword evidence="4 12" id="KW-0808">Transferase</keyword>
<feature type="active site" description="Schiff-base intermediate with substrate" evidence="13">
    <location>
        <position position="171"/>
    </location>
</feature>
<feature type="binding site" evidence="12">
    <location>
        <begin position="265"/>
        <end position="270"/>
    </location>
    <ligand>
        <name>ATP</name>
        <dbReference type="ChEBI" id="CHEBI:30616"/>
    </ligand>
</feature>
<keyword evidence="12" id="KW-0460">Magnesium</keyword>
<evidence type="ECO:0000256" key="11">
    <source>
        <dbReference type="ARBA" id="ARBA00048567"/>
    </source>
</evidence>
<dbReference type="NCBIfam" id="TIGR01093">
    <property type="entry name" value="aroD"/>
    <property type="match status" value="1"/>
</dbReference>
<keyword evidence="3 12" id="KW-0028">Amino-acid biosynthesis</keyword>
<organism evidence="14 15">
    <name type="scientific">Eubacterium segne</name>
    <dbReference type="NCBI Taxonomy" id="2763045"/>
    <lineage>
        <taxon>Bacteria</taxon>
        <taxon>Bacillati</taxon>
        <taxon>Bacillota</taxon>
        <taxon>Clostridia</taxon>
        <taxon>Eubacteriales</taxon>
        <taxon>Eubacteriaceae</taxon>
        <taxon>Eubacterium</taxon>
    </lineage>
</organism>
<evidence type="ECO:0000256" key="8">
    <source>
        <dbReference type="ARBA" id="ARBA00023141"/>
    </source>
</evidence>
<comment type="pathway">
    <text evidence="2 12">Metabolic intermediate biosynthesis; chorismate biosynthesis; chorismate from D-erythrose 4-phosphate and phosphoenolpyruvate: step 5/7.</text>
</comment>
<gene>
    <name evidence="13 14" type="primary">aroD</name>
    <name evidence="12" type="synonym">aroK</name>
    <name evidence="14" type="ORF">H8S00_07895</name>
</gene>
<feature type="binding site" evidence="12">
    <location>
        <position position="333"/>
    </location>
    <ligand>
        <name>substrate</name>
    </ligand>
</feature>
<dbReference type="Gene3D" id="3.20.20.70">
    <property type="entry name" value="Aldolase class I"/>
    <property type="match status" value="1"/>
</dbReference>
<dbReference type="HAMAP" id="MF_00109">
    <property type="entry name" value="Shikimate_kinase"/>
    <property type="match status" value="1"/>
</dbReference>
<accession>A0ABR7F2R1</accession>
<keyword evidence="8 12" id="KW-0057">Aromatic amino acid biosynthesis</keyword>
<feature type="binding site" evidence="12">
    <location>
        <position position="311"/>
    </location>
    <ligand>
        <name>substrate</name>
    </ligand>
</feature>
<dbReference type="HAMAP" id="MF_00214">
    <property type="entry name" value="AroD"/>
    <property type="match status" value="1"/>
</dbReference>
<reference evidence="14 15" key="1">
    <citation type="submission" date="2020-08" db="EMBL/GenBank/DDBJ databases">
        <title>Genome public.</title>
        <authorList>
            <person name="Liu C."/>
            <person name="Sun Q."/>
        </authorList>
    </citation>
    <scope>NUCLEOTIDE SEQUENCE [LARGE SCALE GENOMIC DNA]</scope>
    <source>
        <strain evidence="14 15">BX4</strain>
    </source>
</reference>
<dbReference type="InterPro" id="IPR001381">
    <property type="entry name" value="DHquinase_I"/>
</dbReference>
<keyword evidence="9 13" id="KW-0456">Lyase</keyword>
<evidence type="ECO:0000256" key="5">
    <source>
        <dbReference type="ARBA" id="ARBA00022741"/>
    </source>
</evidence>
<comment type="function">
    <text evidence="13">Involved in the third step of the chorismate pathway, which leads to the biosynthesis of aromatic amino acids. Catalyzes the cis-dehydration of 3-dehydroquinate (DHQ) and introduces the first double bond of the aromatic ring to yield 3-dehydroshikimate.</text>
</comment>
<comment type="cofactor">
    <cofactor evidence="12">
        <name>Mg(2+)</name>
        <dbReference type="ChEBI" id="CHEBI:18420"/>
    </cofactor>
    <text evidence="12">Binds 1 Mg(2+) ion per subunit.</text>
</comment>
<comment type="similarity">
    <text evidence="12">Belongs to the shikimate kinase family.</text>
</comment>
<comment type="catalytic activity">
    <reaction evidence="1 13">
        <text>3-dehydroquinate = 3-dehydroshikimate + H2O</text>
        <dbReference type="Rhea" id="RHEA:21096"/>
        <dbReference type="ChEBI" id="CHEBI:15377"/>
        <dbReference type="ChEBI" id="CHEBI:16630"/>
        <dbReference type="ChEBI" id="CHEBI:32364"/>
        <dbReference type="EC" id="4.2.1.10"/>
    </reaction>
</comment>
<dbReference type="PRINTS" id="PR01100">
    <property type="entry name" value="SHIKIMTKNASE"/>
</dbReference>
<feature type="binding site" evidence="13">
    <location>
        <position position="236"/>
    </location>
    <ligand>
        <name>3-dehydroquinate</name>
        <dbReference type="ChEBI" id="CHEBI:32364"/>
    </ligand>
</feature>
<dbReference type="SUPFAM" id="SSF52540">
    <property type="entry name" value="P-loop containing nucleoside triphosphate hydrolases"/>
    <property type="match status" value="1"/>
</dbReference>
<evidence type="ECO:0000256" key="2">
    <source>
        <dbReference type="ARBA" id="ARBA00004842"/>
    </source>
</evidence>
<dbReference type="EMBL" id="JACOOZ010000005">
    <property type="protein sequence ID" value="MBC5667898.1"/>
    <property type="molecule type" value="Genomic_DNA"/>
</dbReference>
<evidence type="ECO:0000256" key="10">
    <source>
        <dbReference type="ARBA" id="ARBA00023270"/>
    </source>
</evidence>
<evidence type="ECO:0000313" key="14">
    <source>
        <dbReference type="EMBL" id="MBC5667898.1"/>
    </source>
</evidence>
<dbReference type="EC" id="2.7.1.71" evidence="12"/>
<keyword evidence="6 12" id="KW-0418">Kinase</keyword>
<evidence type="ECO:0000256" key="4">
    <source>
        <dbReference type="ARBA" id="ARBA00022679"/>
    </source>
</evidence>
<dbReference type="PROSITE" id="PS01128">
    <property type="entry name" value="SHIKIMATE_KINASE"/>
    <property type="match status" value="1"/>
</dbReference>
<comment type="catalytic activity">
    <reaction evidence="11 12">
        <text>shikimate + ATP = 3-phosphoshikimate + ADP + H(+)</text>
        <dbReference type="Rhea" id="RHEA:13121"/>
        <dbReference type="ChEBI" id="CHEBI:15378"/>
        <dbReference type="ChEBI" id="CHEBI:30616"/>
        <dbReference type="ChEBI" id="CHEBI:36208"/>
        <dbReference type="ChEBI" id="CHEBI:145989"/>
        <dbReference type="ChEBI" id="CHEBI:456216"/>
        <dbReference type="EC" id="2.7.1.71"/>
    </reaction>
</comment>
<dbReference type="InterPro" id="IPR031322">
    <property type="entry name" value="Shikimate/glucono_kinase"/>
</dbReference>
<evidence type="ECO:0000256" key="9">
    <source>
        <dbReference type="ARBA" id="ARBA00023239"/>
    </source>
</evidence>
<keyword evidence="5 12" id="KW-0547">Nucleotide-binding</keyword>
<feature type="binding site" evidence="12">
    <location>
        <position position="390"/>
    </location>
    <ligand>
        <name>substrate</name>
    </ligand>
</feature>
<comment type="subunit">
    <text evidence="12">Monomer.</text>
</comment>
<evidence type="ECO:0000256" key="3">
    <source>
        <dbReference type="ARBA" id="ARBA00022605"/>
    </source>
</evidence>
<name>A0ABR7F2R1_9FIRM</name>
<comment type="subcellular location">
    <subcellularLocation>
        <location evidence="12">Cytoplasm</location>
    </subcellularLocation>
</comment>
<dbReference type="InterPro" id="IPR050146">
    <property type="entry name" value="Type-I_3-dehydroquinase"/>
</dbReference>
<feature type="binding site" evidence="13">
    <location>
        <begin position="46"/>
        <end position="48"/>
    </location>
    <ligand>
        <name>3-dehydroquinate</name>
        <dbReference type="ChEBI" id="CHEBI:32364"/>
    </ligand>
</feature>
<feature type="binding site" evidence="12">
    <location>
        <position position="371"/>
    </location>
    <ligand>
        <name>ATP</name>
        <dbReference type="ChEBI" id="CHEBI:30616"/>
    </ligand>
</feature>